<comment type="caution">
    <text evidence="1">The sequence shown here is derived from an EMBL/GenBank/DDBJ whole genome shotgun (WGS) entry which is preliminary data.</text>
</comment>
<dbReference type="Proteomes" id="UP001057279">
    <property type="component" value="Linkage Group LG14"/>
</dbReference>
<evidence type="ECO:0000313" key="1">
    <source>
        <dbReference type="EMBL" id="KAI4574081.1"/>
    </source>
</evidence>
<proteinExistence type="predicted"/>
<name>A0ACB9UN24_9CETA</name>
<accession>A0ACB9UN24</accession>
<keyword evidence="2" id="KW-1185">Reference proteome</keyword>
<organism evidence="1 2">
    <name type="scientific">Ovis ammon polii x Ovis aries</name>
    <dbReference type="NCBI Taxonomy" id="2918886"/>
    <lineage>
        <taxon>Eukaryota</taxon>
        <taxon>Metazoa</taxon>
        <taxon>Chordata</taxon>
        <taxon>Craniata</taxon>
        <taxon>Vertebrata</taxon>
        <taxon>Euteleostomi</taxon>
        <taxon>Mammalia</taxon>
        <taxon>Eutheria</taxon>
        <taxon>Laurasiatheria</taxon>
        <taxon>Artiodactyla</taxon>
        <taxon>Ruminantia</taxon>
        <taxon>Pecora</taxon>
        <taxon>Bovidae</taxon>
        <taxon>Caprinae</taxon>
        <taxon>Ovis</taxon>
    </lineage>
</organism>
<reference evidence="1" key="1">
    <citation type="submission" date="2022-03" db="EMBL/GenBank/DDBJ databases">
        <title>Genomic analyses of argali, domestic sheep and their hybrids provide insights into chromosomal evolution, heterosis and genetic basis of agronomic traits.</title>
        <authorList>
            <person name="Li M."/>
        </authorList>
    </citation>
    <scope>NUCLEOTIDE SEQUENCE</scope>
    <source>
        <strain evidence="1">F1 hybrid</strain>
    </source>
</reference>
<evidence type="ECO:0000313" key="2">
    <source>
        <dbReference type="Proteomes" id="UP001057279"/>
    </source>
</evidence>
<dbReference type="EMBL" id="CM043039">
    <property type="protein sequence ID" value="KAI4574081.1"/>
    <property type="molecule type" value="Genomic_DNA"/>
</dbReference>
<protein>
    <submittedName>
        <fullName evidence="1">Uncharacterized protein</fullName>
    </submittedName>
</protein>
<gene>
    <name evidence="1" type="ORF">MJG53_012257</name>
</gene>
<sequence length="240" mass="27238">MSDSCFLRVYSLRDKTNREISQRKIREKERGSGRRANSPYFTAQEDTQTLNWKVGNGPCMSKAPDILCMSTQGTACGPALELTLTGAAAKHVTWGDARQAIPLPRAVRTTATCTAFNTGREWPSDCLLSSKCKVHNGGDSGAVSVSFVSTYHLVTVWCRVDFTHYPPLSNEWIQQPNSQQFKRPHPPPLPWKMKQRQNESKRLKEHENIRKQMVNRFRTALLGNEKYEIQQNVPVLFSDI</sequence>